<sequence length="496" mass="53212">MTEAVQDWSARAATLDIEGRAWIDGAYCAAHNSKTYPCTSPIDGRTLTEVAYCRAADVDRAVKAARSTFERGVWRTQAPRARKAVLLRWAELVREHADELALLETLDTGKPIADTTSVDIPSSAYCISWFAEAIDKTGGEVAPVGEEFLGLVTREPVGVVGAVVPWNFPALIAMWKCAPALASGNSVVLKPSEKSPLTALRLAELAAQAGLPAGVLNVVPGFGDTGAALALHNDVDCLAFTGSTAVGRKIARSAADSNLKRVWLELGGKSPQIVLPDCPDLERAARSVAHAVFYNTGQMCTAGSRLLVHRDIKTSFLDRVLAIAAEYAPGDPLSPATRMGSLIDAAQVDRVLGYVEQGRATARLLRGGRRVRSETGGQYVEPTVFDCADTQSPIVREEIFGPVLAVTAFETLDEAIALANDTPYGLAAAVWSSNLTTAHETARRLRAGTVWVNGYEETDDMNFPFGGFKESGNGRDNSLHALEKYTELKSTIVRLR</sequence>
<dbReference type="InterPro" id="IPR016163">
    <property type="entry name" value="Ald_DH_C"/>
</dbReference>
<dbReference type="Pfam" id="PF00171">
    <property type="entry name" value="Aldedh"/>
    <property type="match status" value="1"/>
</dbReference>
<dbReference type="PANTHER" id="PTHR11699">
    <property type="entry name" value="ALDEHYDE DEHYDROGENASE-RELATED"/>
    <property type="match status" value="1"/>
</dbReference>
<evidence type="ECO:0000313" key="6">
    <source>
        <dbReference type="EMBL" id="QBR02068.1"/>
    </source>
</evidence>
<keyword evidence="7" id="KW-1185">Reference proteome</keyword>
<dbReference type="InterPro" id="IPR015590">
    <property type="entry name" value="Aldehyde_DH_dom"/>
</dbReference>
<dbReference type="FunFam" id="3.40.309.10:FF:000012">
    <property type="entry name" value="Betaine aldehyde dehydrogenase"/>
    <property type="match status" value="1"/>
</dbReference>
<dbReference type="Gene3D" id="3.40.605.10">
    <property type="entry name" value="Aldehyde Dehydrogenase, Chain A, domain 1"/>
    <property type="match status" value="1"/>
</dbReference>
<evidence type="ECO:0000256" key="3">
    <source>
        <dbReference type="PROSITE-ProRule" id="PRU10007"/>
    </source>
</evidence>
<dbReference type="FunFam" id="3.40.605.10:FF:000001">
    <property type="entry name" value="Aldehyde dehydrogenase 1"/>
    <property type="match status" value="1"/>
</dbReference>
<dbReference type="Proteomes" id="UP000295727">
    <property type="component" value="Chromosome 3"/>
</dbReference>
<dbReference type="InterPro" id="IPR016161">
    <property type="entry name" value="Ald_DH/histidinol_DH"/>
</dbReference>
<evidence type="ECO:0000256" key="1">
    <source>
        <dbReference type="ARBA" id="ARBA00009986"/>
    </source>
</evidence>
<keyword evidence="2 4" id="KW-0560">Oxidoreductase</keyword>
<dbReference type="EMBL" id="CP038150">
    <property type="protein sequence ID" value="QBR02068.1"/>
    <property type="molecule type" value="Genomic_DNA"/>
</dbReference>
<dbReference type="GO" id="GO:0004030">
    <property type="term" value="F:aldehyde dehydrogenase [NAD(P)+] activity"/>
    <property type="evidence" value="ECO:0007669"/>
    <property type="project" value="UniProtKB-ARBA"/>
</dbReference>
<dbReference type="AlphaFoldDB" id="A0A4P7D2B8"/>
<dbReference type="InterPro" id="IPR029510">
    <property type="entry name" value="Ald_DH_CS_GLU"/>
</dbReference>
<evidence type="ECO:0000256" key="4">
    <source>
        <dbReference type="RuleBase" id="RU003345"/>
    </source>
</evidence>
<dbReference type="OrthoDB" id="6187633at2"/>
<evidence type="ECO:0000256" key="2">
    <source>
        <dbReference type="ARBA" id="ARBA00023002"/>
    </source>
</evidence>
<name>A0A4P7D2B8_9BURK</name>
<feature type="domain" description="Aldehyde dehydrogenase" evidence="5">
    <location>
        <begin position="31"/>
        <end position="490"/>
    </location>
</feature>
<organism evidence="6 7">
    <name type="scientific">Paraburkholderia pallida</name>
    <dbReference type="NCBI Taxonomy" id="2547399"/>
    <lineage>
        <taxon>Bacteria</taxon>
        <taxon>Pseudomonadati</taxon>
        <taxon>Pseudomonadota</taxon>
        <taxon>Betaproteobacteria</taxon>
        <taxon>Burkholderiales</taxon>
        <taxon>Burkholderiaceae</taxon>
        <taxon>Paraburkholderia</taxon>
    </lineage>
</organism>
<feature type="active site" evidence="3">
    <location>
        <position position="265"/>
    </location>
</feature>
<dbReference type="Gene3D" id="3.40.309.10">
    <property type="entry name" value="Aldehyde Dehydrogenase, Chain A, domain 2"/>
    <property type="match status" value="1"/>
</dbReference>
<dbReference type="InterPro" id="IPR016160">
    <property type="entry name" value="Ald_DH_CS_CYS"/>
</dbReference>
<accession>A0A4P7D2B8</accession>
<dbReference type="InterPro" id="IPR016162">
    <property type="entry name" value="Ald_DH_N"/>
</dbReference>
<dbReference type="KEGG" id="ppai:E1956_33675"/>
<evidence type="ECO:0000313" key="7">
    <source>
        <dbReference type="Proteomes" id="UP000295727"/>
    </source>
</evidence>
<gene>
    <name evidence="6" type="ORF">E1956_33675</name>
</gene>
<evidence type="ECO:0000259" key="5">
    <source>
        <dbReference type="Pfam" id="PF00171"/>
    </source>
</evidence>
<reference evidence="6 7" key="1">
    <citation type="submission" date="2019-03" db="EMBL/GenBank/DDBJ databases">
        <title>Paraburkholderia sp. 7MH5, isolated from subtropical forest soil.</title>
        <authorList>
            <person name="Gao Z.-H."/>
            <person name="Qiu L.-H."/>
        </authorList>
    </citation>
    <scope>NUCLEOTIDE SEQUENCE [LARGE SCALE GENOMIC DNA]</scope>
    <source>
        <strain evidence="6 7">7MH5</strain>
    </source>
</reference>
<dbReference type="SUPFAM" id="SSF53720">
    <property type="entry name" value="ALDH-like"/>
    <property type="match status" value="1"/>
</dbReference>
<dbReference type="PROSITE" id="PS00070">
    <property type="entry name" value="ALDEHYDE_DEHYDR_CYS"/>
    <property type="match status" value="1"/>
</dbReference>
<dbReference type="RefSeq" id="WP_134757338.1">
    <property type="nucleotide sequence ID" value="NZ_CP038150.1"/>
</dbReference>
<protein>
    <submittedName>
        <fullName evidence="6">Aldehyde dehydrogenase</fullName>
    </submittedName>
</protein>
<proteinExistence type="inferred from homology"/>
<comment type="similarity">
    <text evidence="1 4">Belongs to the aldehyde dehydrogenase family.</text>
</comment>
<dbReference type="CDD" id="cd07112">
    <property type="entry name" value="ALDH_GABALDH-PuuC"/>
    <property type="match status" value="1"/>
</dbReference>
<dbReference type="PROSITE" id="PS00687">
    <property type="entry name" value="ALDEHYDE_DEHYDR_GLU"/>
    <property type="match status" value="1"/>
</dbReference>